<dbReference type="Gene3D" id="3.40.630.30">
    <property type="match status" value="1"/>
</dbReference>
<evidence type="ECO:0000256" key="3">
    <source>
        <dbReference type="ARBA" id="ARBA00038502"/>
    </source>
</evidence>
<name>A0A9P4K0N6_9PLEO</name>
<evidence type="ECO:0000313" key="5">
    <source>
        <dbReference type="EMBL" id="KAF2259951.1"/>
    </source>
</evidence>
<evidence type="ECO:0000256" key="1">
    <source>
        <dbReference type="ARBA" id="ARBA00022679"/>
    </source>
</evidence>
<comment type="similarity">
    <text evidence="3">Belongs to the acetyltransferase family. RimJ subfamily.</text>
</comment>
<organism evidence="5 6">
    <name type="scientific">Lojkania enalia</name>
    <dbReference type="NCBI Taxonomy" id="147567"/>
    <lineage>
        <taxon>Eukaryota</taxon>
        <taxon>Fungi</taxon>
        <taxon>Dikarya</taxon>
        <taxon>Ascomycota</taxon>
        <taxon>Pezizomycotina</taxon>
        <taxon>Dothideomycetes</taxon>
        <taxon>Pleosporomycetidae</taxon>
        <taxon>Pleosporales</taxon>
        <taxon>Pleosporales incertae sedis</taxon>
        <taxon>Lojkania</taxon>
    </lineage>
</organism>
<gene>
    <name evidence="5" type="ORF">CC78DRAFT_536689</name>
</gene>
<dbReference type="GO" id="GO:0016747">
    <property type="term" value="F:acyltransferase activity, transferring groups other than amino-acyl groups"/>
    <property type="evidence" value="ECO:0007669"/>
    <property type="project" value="InterPro"/>
</dbReference>
<dbReference type="InterPro" id="IPR051531">
    <property type="entry name" value="N-acetyltransferase"/>
</dbReference>
<evidence type="ECO:0000259" key="4">
    <source>
        <dbReference type="PROSITE" id="PS51186"/>
    </source>
</evidence>
<proteinExistence type="inferred from homology"/>
<accession>A0A9P4K0N6</accession>
<dbReference type="PROSITE" id="PS51186">
    <property type="entry name" value="GNAT"/>
    <property type="match status" value="1"/>
</dbReference>
<sequence>MVIEATPSHPATMAAQLSSTPLTLDSPLPDPIITTPRLIIRPMHPQDAPSMQKYAAPASITTYMSLAFAHPYTLDHANNWINTNLAAQIQNNFCICETSVPDISIGGIGIKPGSDVQAHTAEVGYWIGEPFWGKGYITEALRAMTDWVFTARGEQYRRLSAKVFSGNTASMRCLVKCGYREEGVLRGDAEKHGKVYDSHVFGLTKGDWEELKRSEEVE</sequence>
<protein>
    <submittedName>
        <fullName evidence="5">Acyl-CoA N-acyltransferase</fullName>
    </submittedName>
</protein>
<dbReference type="PANTHER" id="PTHR43792">
    <property type="entry name" value="GNAT FAMILY, PUTATIVE (AFU_ORTHOLOGUE AFUA_3G00765)-RELATED-RELATED"/>
    <property type="match status" value="1"/>
</dbReference>
<dbReference type="EMBL" id="ML986692">
    <property type="protein sequence ID" value="KAF2259951.1"/>
    <property type="molecule type" value="Genomic_DNA"/>
</dbReference>
<feature type="domain" description="N-acetyltransferase" evidence="4">
    <location>
        <begin position="38"/>
        <end position="202"/>
    </location>
</feature>
<dbReference type="OrthoDB" id="630895at2759"/>
<dbReference type="InterPro" id="IPR000182">
    <property type="entry name" value="GNAT_dom"/>
</dbReference>
<keyword evidence="6" id="KW-1185">Reference proteome</keyword>
<dbReference type="InterPro" id="IPR016181">
    <property type="entry name" value="Acyl_CoA_acyltransferase"/>
</dbReference>
<reference evidence="6" key="1">
    <citation type="journal article" date="2020" name="Stud. Mycol.">
        <title>101 Dothideomycetes genomes: A test case for predicting lifestyles and emergence of pathogens.</title>
        <authorList>
            <person name="Haridas S."/>
            <person name="Albert R."/>
            <person name="Binder M."/>
            <person name="Bloem J."/>
            <person name="LaButti K."/>
            <person name="Salamov A."/>
            <person name="Andreopoulos B."/>
            <person name="Baker S."/>
            <person name="Barry K."/>
            <person name="Bills G."/>
            <person name="Bluhm B."/>
            <person name="Cannon C."/>
            <person name="Castanera R."/>
            <person name="Culley D."/>
            <person name="Daum C."/>
            <person name="Ezra D."/>
            <person name="Gonzalez J."/>
            <person name="Henrissat B."/>
            <person name="Kuo A."/>
            <person name="Liang C."/>
            <person name="Lipzen A."/>
            <person name="Lutzoni F."/>
            <person name="Magnuson J."/>
            <person name="Mondo S."/>
            <person name="Nolan M."/>
            <person name="Ohm R."/>
            <person name="Pangilinan J."/>
            <person name="Park H.-J."/>
            <person name="Ramirez L."/>
            <person name="Alfaro M."/>
            <person name="Sun H."/>
            <person name="Tritt A."/>
            <person name="Yoshinaga Y."/>
            <person name="Zwiers L.-H."/>
            <person name="Turgeon B."/>
            <person name="Goodwin S."/>
            <person name="Spatafora J."/>
            <person name="Crous P."/>
            <person name="Grigoriev I."/>
        </authorList>
    </citation>
    <scope>NUCLEOTIDE SEQUENCE [LARGE SCALE GENOMIC DNA]</scope>
    <source>
        <strain evidence="6">CBS 304.66</strain>
    </source>
</reference>
<dbReference type="AlphaFoldDB" id="A0A9P4K0N6"/>
<dbReference type="SUPFAM" id="SSF55729">
    <property type="entry name" value="Acyl-CoA N-acyltransferases (Nat)"/>
    <property type="match status" value="1"/>
</dbReference>
<comment type="caution">
    <text evidence="5">The sequence shown here is derived from an EMBL/GenBank/DDBJ whole genome shotgun (WGS) entry which is preliminary data.</text>
</comment>
<keyword evidence="1" id="KW-0808">Transferase</keyword>
<keyword evidence="2" id="KW-0012">Acyltransferase</keyword>
<dbReference type="Proteomes" id="UP000800093">
    <property type="component" value="Unassembled WGS sequence"/>
</dbReference>
<dbReference type="Pfam" id="PF13302">
    <property type="entry name" value="Acetyltransf_3"/>
    <property type="match status" value="1"/>
</dbReference>
<evidence type="ECO:0000313" key="6">
    <source>
        <dbReference type="Proteomes" id="UP000800093"/>
    </source>
</evidence>
<dbReference type="PANTHER" id="PTHR43792:SF8">
    <property type="entry name" value="[RIBOSOMAL PROTEIN US5]-ALANINE N-ACETYLTRANSFERASE"/>
    <property type="match status" value="1"/>
</dbReference>
<evidence type="ECO:0000256" key="2">
    <source>
        <dbReference type="ARBA" id="ARBA00023315"/>
    </source>
</evidence>